<keyword evidence="6 7" id="KW-0472">Membrane</keyword>
<evidence type="ECO:0000256" key="4">
    <source>
        <dbReference type="ARBA" id="ARBA00022692"/>
    </source>
</evidence>
<dbReference type="Proteomes" id="UP000681162">
    <property type="component" value="Unassembled WGS sequence"/>
</dbReference>
<dbReference type="RefSeq" id="WP_212939445.1">
    <property type="nucleotide sequence ID" value="NZ_BORR01000006.1"/>
</dbReference>
<evidence type="ECO:0000256" key="6">
    <source>
        <dbReference type="ARBA" id="ARBA00023136"/>
    </source>
</evidence>
<dbReference type="Pfam" id="PF00420">
    <property type="entry name" value="Oxidored_q2"/>
    <property type="match status" value="1"/>
</dbReference>
<evidence type="ECO:0000256" key="3">
    <source>
        <dbReference type="ARBA" id="ARBA00022475"/>
    </source>
</evidence>
<evidence type="ECO:0000256" key="1">
    <source>
        <dbReference type="ARBA" id="ARBA00004651"/>
    </source>
</evidence>
<gene>
    <name evidence="8" type="ORF">J41TS12_20060</name>
</gene>
<keyword evidence="9" id="KW-1185">Reference proteome</keyword>
<feature type="transmembrane region" description="Helical" evidence="7">
    <location>
        <begin position="28"/>
        <end position="49"/>
    </location>
</feature>
<protein>
    <submittedName>
        <fullName evidence="8">Na(+)/H(+) antiporter subunit C</fullName>
    </submittedName>
</protein>
<dbReference type="NCBIfam" id="NF006372">
    <property type="entry name" value="PRK08600.1"/>
    <property type="match status" value="1"/>
</dbReference>
<evidence type="ECO:0000313" key="9">
    <source>
        <dbReference type="Proteomes" id="UP000681162"/>
    </source>
</evidence>
<feature type="transmembrane region" description="Helical" evidence="7">
    <location>
        <begin position="69"/>
        <end position="92"/>
    </location>
</feature>
<comment type="caution">
    <text evidence="8">The sequence shown here is derived from an EMBL/GenBank/DDBJ whole genome shotgun (WGS) entry which is preliminary data.</text>
</comment>
<accession>A0A919XVH3</accession>
<name>A0A919XVH3_9BACL</name>
<organism evidence="8 9">
    <name type="scientific">Paenibacillus antibioticophila</name>
    <dbReference type="NCBI Taxonomy" id="1274374"/>
    <lineage>
        <taxon>Bacteria</taxon>
        <taxon>Bacillati</taxon>
        <taxon>Bacillota</taxon>
        <taxon>Bacilli</taxon>
        <taxon>Bacillales</taxon>
        <taxon>Paenibacillaceae</taxon>
        <taxon>Paenibacillus</taxon>
    </lineage>
</organism>
<reference evidence="8 9" key="1">
    <citation type="submission" date="2021-03" db="EMBL/GenBank/DDBJ databases">
        <title>Antimicrobial resistance genes in bacteria isolated from Japanese honey, and their potential for conferring macrolide and lincosamide resistance in the American foulbrood pathogen Paenibacillus larvae.</title>
        <authorList>
            <person name="Okamoto M."/>
            <person name="Kumagai M."/>
            <person name="Kanamori H."/>
            <person name="Takamatsu D."/>
        </authorList>
    </citation>
    <scope>NUCLEOTIDE SEQUENCE [LARGE SCALE GENOMIC DNA]</scope>
    <source>
        <strain evidence="8 9">J41TS12</strain>
    </source>
</reference>
<evidence type="ECO:0000256" key="2">
    <source>
        <dbReference type="ARBA" id="ARBA00010388"/>
    </source>
</evidence>
<comment type="similarity">
    <text evidence="2">Belongs to the CPA3 antiporters (TC 2.A.63) subunit C family.</text>
</comment>
<keyword evidence="5 7" id="KW-1133">Transmembrane helix</keyword>
<evidence type="ECO:0000313" key="8">
    <source>
        <dbReference type="EMBL" id="GIO37145.1"/>
    </source>
</evidence>
<dbReference type="EMBL" id="BORR01000006">
    <property type="protein sequence ID" value="GIO37145.1"/>
    <property type="molecule type" value="Genomic_DNA"/>
</dbReference>
<proteinExistence type="inferred from homology"/>
<evidence type="ECO:0000256" key="7">
    <source>
        <dbReference type="SAM" id="Phobius"/>
    </source>
</evidence>
<dbReference type="PANTHER" id="PTHR34583">
    <property type="entry name" value="ANTIPORTER SUBUNIT MNHC2-RELATED"/>
    <property type="match status" value="1"/>
</dbReference>
<feature type="transmembrane region" description="Helical" evidence="7">
    <location>
        <begin position="6"/>
        <end position="21"/>
    </location>
</feature>
<sequence length="114" mass="12115">MELILCVAVGILFSVGVYLILSKSLLRIILGTSLLTHGVHLLVMTMAGLKRGASPILGDNSGSYVDPLPQALILTSIVISFGITAFFFVLAYRMNQTSGTEVTDDREGGEAANE</sequence>
<dbReference type="InterPro" id="IPR039428">
    <property type="entry name" value="NUOK/Mnh_C1-like"/>
</dbReference>
<dbReference type="Gene3D" id="1.10.287.3510">
    <property type="match status" value="1"/>
</dbReference>
<dbReference type="InterPro" id="IPR050601">
    <property type="entry name" value="CPA3_antiporter_subunitC"/>
</dbReference>
<dbReference type="PANTHER" id="PTHR34583:SF2">
    <property type="entry name" value="ANTIPORTER SUBUNIT MNHC2-RELATED"/>
    <property type="match status" value="1"/>
</dbReference>
<evidence type="ECO:0000256" key="5">
    <source>
        <dbReference type="ARBA" id="ARBA00022989"/>
    </source>
</evidence>
<dbReference type="GO" id="GO:0005886">
    <property type="term" value="C:plasma membrane"/>
    <property type="evidence" value="ECO:0007669"/>
    <property type="project" value="UniProtKB-SubCell"/>
</dbReference>
<dbReference type="AlphaFoldDB" id="A0A919XVH3"/>
<comment type="subcellular location">
    <subcellularLocation>
        <location evidence="1">Cell membrane</location>
        <topology evidence="1">Multi-pass membrane protein</topology>
    </subcellularLocation>
</comment>
<keyword evidence="3" id="KW-1003">Cell membrane</keyword>
<keyword evidence="4 7" id="KW-0812">Transmembrane</keyword>